<comment type="caution">
    <text evidence="3">The sequence shown here is derived from an EMBL/GenBank/DDBJ whole genome shotgun (WGS) entry which is preliminary data.</text>
</comment>
<dbReference type="Proteomes" id="UP000282312">
    <property type="component" value="Unassembled WGS sequence"/>
</dbReference>
<sequence length="424" mass="46416">MSTGQHPAPRRNARPYSVDEGTIRTRSANPDAADYTLYVRGLINDYLGVGGQAKVLEHARNRGLHYPGLNRQKLSEQLSRYRLGPTWEMTELIIACLPDSCDTAGIRALAAGWYQCARGQLPDGYKGPVSRPPGKPGQRNVPESEPAIPVLQRQLARLQERLRAEAERHVSNLRASENARNHAVRQANQLEVQFHEVREELLRVRSIAAEVATIREEYARQCVALEHVAAPGLRTTPIIDLPELPAARRRIRFGLLVATIDTQAPPARRALARYLCVYAEFAGISPAELATRADIATTVTMDILAGRHVPTAAHAARLATVLTCEPDTLRHLISAASSSTALDEDFWSIARCLDPPPSPDSAPGAGGVVGSDPDNPVTRPLPDPTTAPPNPIADRLRQLTDVYQQGLISDGEYDEQRTRILGEL</sequence>
<keyword evidence="1" id="KW-0175">Coiled coil</keyword>
<evidence type="ECO:0000256" key="2">
    <source>
        <dbReference type="SAM" id="MobiDB-lite"/>
    </source>
</evidence>
<name>A0A3N9W8F7_9ACTN</name>
<dbReference type="AlphaFoldDB" id="A0A3N9W8F7"/>
<feature type="region of interest" description="Disordered" evidence="2">
    <location>
        <begin position="124"/>
        <end position="146"/>
    </location>
</feature>
<reference evidence="3 4" key="1">
    <citation type="submission" date="2018-05" db="EMBL/GenBank/DDBJ databases">
        <title>Micromonospora from Atacama Desert.</title>
        <authorList>
            <person name="Carro L."/>
            <person name="Goodfellow M."/>
            <person name="Klenk H.-P."/>
        </authorList>
    </citation>
    <scope>NUCLEOTIDE SEQUENCE [LARGE SCALE GENOMIC DNA]</scope>
    <source>
        <strain evidence="3 4">LB39</strain>
    </source>
</reference>
<evidence type="ECO:0000256" key="1">
    <source>
        <dbReference type="SAM" id="Coils"/>
    </source>
</evidence>
<feature type="region of interest" description="Disordered" evidence="2">
    <location>
        <begin position="1"/>
        <end position="25"/>
    </location>
</feature>
<evidence type="ECO:0000313" key="4">
    <source>
        <dbReference type="Proteomes" id="UP000282312"/>
    </source>
</evidence>
<proteinExistence type="predicted"/>
<dbReference type="SUPFAM" id="SSF47413">
    <property type="entry name" value="lambda repressor-like DNA-binding domains"/>
    <property type="match status" value="1"/>
</dbReference>
<dbReference type="OrthoDB" id="3371373at2"/>
<accession>A0A3N9W8F7</accession>
<organism evidence="3 4">
    <name type="scientific">Micromonospora inaquosa</name>
    <dbReference type="NCBI Taxonomy" id="2203716"/>
    <lineage>
        <taxon>Bacteria</taxon>
        <taxon>Bacillati</taxon>
        <taxon>Actinomycetota</taxon>
        <taxon>Actinomycetes</taxon>
        <taxon>Micromonosporales</taxon>
        <taxon>Micromonosporaceae</taxon>
        <taxon>Micromonospora</taxon>
    </lineage>
</organism>
<dbReference type="EMBL" id="QGSZ01000329">
    <property type="protein sequence ID" value="RQW96968.1"/>
    <property type="molecule type" value="Genomic_DNA"/>
</dbReference>
<keyword evidence="4" id="KW-1185">Reference proteome</keyword>
<evidence type="ECO:0008006" key="5">
    <source>
        <dbReference type="Google" id="ProtNLM"/>
    </source>
</evidence>
<feature type="coiled-coil region" evidence="1">
    <location>
        <begin position="148"/>
        <end position="200"/>
    </location>
</feature>
<feature type="compositionally biased region" description="Pro residues" evidence="2">
    <location>
        <begin position="379"/>
        <end position="391"/>
    </location>
</feature>
<protein>
    <recommendedName>
        <fullName evidence="5">SHOCT domain-containing protein</fullName>
    </recommendedName>
</protein>
<feature type="region of interest" description="Disordered" evidence="2">
    <location>
        <begin position="353"/>
        <end position="392"/>
    </location>
</feature>
<dbReference type="GO" id="GO:0003677">
    <property type="term" value="F:DNA binding"/>
    <property type="evidence" value="ECO:0007669"/>
    <property type="project" value="InterPro"/>
</dbReference>
<dbReference type="RefSeq" id="WP_124776918.1">
    <property type="nucleotide sequence ID" value="NZ_QGSZ01000329.1"/>
</dbReference>
<gene>
    <name evidence="3" type="ORF">DLJ59_30230</name>
</gene>
<evidence type="ECO:0000313" key="3">
    <source>
        <dbReference type="EMBL" id="RQW96968.1"/>
    </source>
</evidence>
<dbReference type="InterPro" id="IPR010982">
    <property type="entry name" value="Lambda_DNA-bd_dom_sf"/>
</dbReference>